<name>A0A8S5PXB9_9CAUD</name>
<organism evidence="1">
    <name type="scientific">Siphoviridae sp. ct4F219</name>
    <dbReference type="NCBI Taxonomy" id="2825329"/>
    <lineage>
        <taxon>Viruses</taxon>
        <taxon>Duplodnaviria</taxon>
        <taxon>Heunggongvirae</taxon>
        <taxon>Uroviricota</taxon>
        <taxon>Caudoviricetes</taxon>
    </lineage>
</organism>
<sequence>MGKTFENIINEGKKDGKTVEAINAELKAAGANFHLTPNGCIAGWSDKEMAEGFIPAEKEPEDVKHLHDYMRFNPAKANTEEEVWTPEGHYRIIFNENGHATKAVRI</sequence>
<protein>
    <submittedName>
        <fullName evidence="1">Uncharacterized protein</fullName>
    </submittedName>
</protein>
<dbReference type="EMBL" id="BK015532">
    <property type="protein sequence ID" value="DAE11408.1"/>
    <property type="molecule type" value="Genomic_DNA"/>
</dbReference>
<evidence type="ECO:0000313" key="1">
    <source>
        <dbReference type="EMBL" id="DAE11408.1"/>
    </source>
</evidence>
<reference evidence="1" key="1">
    <citation type="journal article" date="2021" name="Proc. Natl. Acad. Sci. U.S.A.">
        <title>A Catalog of Tens of Thousands of Viruses from Human Metagenomes Reveals Hidden Associations with Chronic Diseases.</title>
        <authorList>
            <person name="Tisza M.J."/>
            <person name="Buck C.B."/>
        </authorList>
    </citation>
    <scope>NUCLEOTIDE SEQUENCE</scope>
    <source>
        <strain evidence="1">Ct4F219</strain>
    </source>
</reference>
<accession>A0A8S5PXB9</accession>
<proteinExistence type="predicted"/>